<keyword evidence="3" id="KW-1185">Reference proteome</keyword>
<dbReference type="PANTHER" id="PTHR20938:SF0">
    <property type="entry name" value="INTEGRATOR COMPLEX SUBUNIT 4"/>
    <property type="match status" value="1"/>
</dbReference>
<dbReference type="Gene3D" id="1.25.10.10">
    <property type="entry name" value="Leucine-rich Repeat Variant"/>
    <property type="match status" value="2"/>
</dbReference>
<dbReference type="Proteomes" id="UP000006727">
    <property type="component" value="Chromosome 1"/>
</dbReference>
<dbReference type="AlphaFoldDB" id="A0A2K1LB24"/>
<dbReference type="RefSeq" id="XP_024378683.1">
    <property type="nucleotide sequence ID" value="XM_024522915.2"/>
</dbReference>
<gene>
    <name evidence="2" type="primary">LOC112283779</name>
    <name evidence="1" type="ORF">PHYPA_001651</name>
</gene>
<accession>A0A2K1LB24</accession>
<dbReference type="GO" id="GO:0010496">
    <property type="term" value="P:intercellular transport"/>
    <property type="evidence" value="ECO:0000318"/>
    <property type="project" value="GO_Central"/>
</dbReference>
<dbReference type="InterPro" id="IPR011989">
    <property type="entry name" value="ARM-like"/>
</dbReference>
<evidence type="ECO:0000313" key="2">
    <source>
        <dbReference type="EnsemblPlants" id="Pp3c1_35690V3.1"/>
    </source>
</evidence>
<dbReference type="KEGG" id="ppp:112283779"/>
<dbReference type="PANTHER" id="PTHR20938">
    <property type="entry name" value="INTEGRATOR COMPLEX SUBUNIT 4"/>
    <property type="match status" value="1"/>
</dbReference>
<reference evidence="1 3" key="1">
    <citation type="journal article" date="2008" name="Science">
        <title>The Physcomitrella genome reveals evolutionary insights into the conquest of land by plants.</title>
        <authorList>
            <person name="Rensing S."/>
            <person name="Lang D."/>
            <person name="Zimmer A."/>
            <person name="Terry A."/>
            <person name="Salamov A."/>
            <person name="Shapiro H."/>
            <person name="Nishiyama T."/>
            <person name="Perroud P.-F."/>
            <person name="Lindquist E."/>
            <person name="Kamisugi Y."/>
            <person name="Tanahashi T."/>
            <person name="Sakakibara K."/>
            <person name="Fujita T."/>
            <person name="Oishi K."/>
            <person name="Shin-I T."/>
            <person name="Kuroki Y."/>
            <person name="Toyoda A."/>
            <person name="Suzuki Y."/>
            <person name="Hashimoto A."/>
            <person name="Yamaguchi K."/>
            <person name="Sugano A."/>
            <person name="Kohara Y."/>
            <person name="Fujiyama A."/>
            <person name="Anterola A."/>
            <person name="Aoki S."/>
            <person name="Ashton N."/>
            <person name="Barbazuk W.B."/>
            <person name="Barker E."/>
            <person name="Bennetzen J."/>
            <person name="Bezanilla M."/>
            <person name="Blankenship R."/>
            <person name="Cho S.H."/>
            <person name="Dutcher S."/>
            <person name="Estelle M."/>
            <person name="Fawcett J.A."/>
            <person name="Gundlach H."/>
            <person name="Hanada K."/>
            <person name="Heyl A."/>
            <person name="Hicks K.A."/>
            <person name="Hugh J."/>
            <person name="Lohr M."/>
            <person name="Mayer K."/>
            <person name="Melkozernov A."/>
            <person name="Murata T."/>
            <person name="Nelson D."/>
            <person name="Pils B."/>
            <person name="Prigge M."/>
            <person name="Reiss B."/>
            <person name="Renner T."/>
            <person name="Rombauts S."/>
            <person name="Rushton P."/>
            <person name="Sanderfoot A."/>
            <person name="Schween G."/>
            <person name="Shiu S.-H."/>
            <person name="Stueber K."/>
            <person name="Theodoulou F.L."/>
            <person name="Tu H."/>
            <person name="Van de Peer Y."/>
            <person name="Verrier P.J."/>
            <person name="Waters E."/>
            <person name="Wood A."/>
            <person name="Yang L."/>
            <person name="Cove D."/>
            <person name="Cuming A."/>
            <person name="Hasebe M."/>
            <person name="Lucas S."/>
            <person name="Mishler D.B."/>
            <person name="Reski R."/>
            <person name="Grigoriev I."/>
            <person name="Quatrano R.S."/>
            <person name="Boore J.L."/>
        </authorList>
    </citation>
    <scope>NUCLEOTIDE SEQUENCE [LARGE SCALE GENOMIC DNA]</scope>
    <source>
        <strain evidence="2 3">cv. Gransden 2004</strain>
    </source>
</reference>
<evidence type="ECO:0000313" key="3">
    <source>
        <dbReference type="Proteomes" id="UP000006727"/>
    </source>
</evidence>
<dbReference type="RefSeq" id="XP_024378676.1">
    <property type="nucleotide sequence ID" value="XM_024522908.2"/>
</dbReference>
<reference evidence="2" key="3">
    <citation type="submission" date="2020-12" db="UniProtKB">
        <authorList>
            <consortium name="EnsemblPlants"/>
        </authorList>
    </citation>
    <scope>IDENTIFICATION</scope>
</reference>
<proteinExistence type="predicted"/>
<organism evidence="1">
    <name type="scientific">Physcomitrium patens</name>
    <name type="common">Spreading-leaved earth moss</name>
    <name type="synonym">Physcomitrella patens</name>
    <dbReference type="NCBI Taxonomy" id="3218"/>
    <lineage>
        <taxon>Eukaryota</taxon>
        <taxon>Viridiplantae</taxon>
        <taxon>Streptophyta</taxon>
        <taxon>Embryophyta</taxon>
        <taxon>Bryophyta</taxon>
        <taxon>Bryophytina</taxon>
        <taxon>Bryopsida</taxon>
        <taxon>Funariidae</taxon>
        <taxon>Funariales</taxon>
        <taxon>Funariaceae</taxon>
        <taxon>Physcomitrium</taxon>
    </lineage>
</organism>
<sequence length="776" mass="86327">MFSATMEAMEVESEHVSSVEGKLRFHGEDDDLARILQEQLSLLEHSEPEVRREALVSISSHLDLTREVKTRREILHCLQAQLWKEDDPFLVHNVVKVLVDVALVPLCAYPPAIAASGHRQICTCSKRISENGIMCRSCGKSADMQTRDGLVSSTTSPLQREAHDRLDLKAEGGKWVSRMEGLIDYKFAIAKLVVQLLHAYLATKDQVELKLKSAVRLQLLHSLLKISEKIDGIVTWESLGFVVRRHLRSSQPRVRALVLRLLVESVPELNNPLSENVAEAEEGAKRRRVGDHFPGRVREAENAVQRTTDLGMKPDDLLPNLTNKFVEQETKHQGVNSSRPGLGVSCSKAGETLLSSFLSYVRDPFPSVREAALRALMKLHGKGYELTSECCKVAINLFRDSFENVRIAAIEMVGLWMRSYSDMRNGSSSKQRTEAFLQVCTTVTDMNMRVREAAFRVLGEAAKVPESVLLQTLTKKVAKAPKETNVSASVSSVSQDGDTDTDFSKFEDSTNLLDASAAGAFVHGLEDEYLEVRCAAIEALAKLACKCEKMASGAANLLLDMLNEEVEIVRMQAMHALSQLATAGYLSVNDQHLHLFLGVVKDINPEMRKGGCNLLSTSQLPSFSIFHSVVCTLLTSLEHHPEDEDFVISTFSDLGQSHPTYTECIVEELIQKMQGYLNEEIGLDEPRFAAVLSLFLGAALSNSNIVSLIPARLLSYASFIRHKIPDNLPSFNLRPVALKSVQFSWSNSEKHPMTVPFQSWRRALHIPNPVAKRHNL</sequence>
<dbReference type="GeneID" id="112283779"/>
<dbReference type="EMBL" id="ABEU02000001">
    <property type="protein sequence ID" value="PNR63226.1"/>
    <property type="molecule type" value="Genomic_DNA"/>
</dbReference>
<dbReference type="STRING" id="3218.A0A2K1LB24"/>
<name>A0A2K1LB24_PHYPA</name>
<dbReference type="Gramene" id="Pp3c1_35690V3.1">
    <property type="protein sequence ID" value="Pp3c1_35690V3.1"/>
    <property type="gene ID" value="Pp3c1_35690"/>
</dbReference>
<protein>
    <recommendedName>
        <fullName evidence="4">Condensin complex subunit 1 C-terminal domain-containing protein</fullName>
    </recommendedName>
</protein>
<dbReference type="EnsemblPlants" id="Pp3c1_35690V3.2">
    <property type="protein sequence ID" value="Pp3c1_35690V3.2"/>
    <property type="gene ID" value="Pp3c1_35690"/>
</dbReference>
<evidence type="ECO:0008006" key="4">
    <source>
        <dbReference type="Google" id="ProtNLM"/>
    </source>
</evidence>
<dbReference type="SUPFAM" id="SSF48371">
    <property type="entry name" value="ARM repeat"/>
    <property type="match status" value="1"/>
</dbReference>
<reference evidence="1 3" key="2">
    <citation type="journal article" date="2018" name="Plant J.">
        <title>The Physcomitrella patens chromosome-scale assembly reveals moss genome structure and evolution.</title>
        <authorList>
            <person name="Lang D."/>
            <person name="Ullrich K.K."/>
            <person name="Murat F."/>
            <person name="Fuchs J."/>
            <person name="Jenkins J."/>
            <person name="Haas F.B."/>
            <person name="Piednoel M."/>
            <person name="Gundlach H."/>
            <person name="Van Bel M."/>
            <person name="Meyberg R."/>
            <person name="Vives C."/>
            <person name="Morata J."/>
            <person name="Symeonidi A."/>
            <person name="Hiss M."/>
            <person name="Muchero W."/>
            <person name="Kamisugi Y."/>
            <person name="Saleh O."/>
            <person name="Blanc G."/>
            <person name="Decker E.L."/>
            <person name="van Gessel N."/>
            <person name="Grimwood J."/>
            <person name="Hayes R.D."/>
            <person name="Graham S.W."/>
            <person name="Gunter L.E."/>
            <person name="McDaniel S.F."/>
            <person name="Hoernstein S.N.W."/>
            <person name="Larsson A."/>
            <person name="Li F.W."/>
            <person name="Perroud P.F."/>
            <person name="Phillips J."/>
            <person name="Ranjan P."/>
            <person name="Rokshar D.S."/>
            <person name="Rothfels C.J."/>
            <person name="Schneider L."/>
            <person name="Shu S."/>
            <person name="Stevenson D.W."/>
            <person name="Thummler F."/>
            <person name="Tillich M."/>
            <person name="Villarreal Aguilar J.C."/>
            <person name="Widiez T."/>
            <person name="Wong G.K."/>
            <person name="Wymore A."/>
            <person name="Zhang Y."/>
            <person name="Zimmer A.D."/>
            <person name="Quatrano R.S."/>
            <person name="Mayer K.F.X."/>
            <person name="Goodstein D."/>
            <person name="Casacuberta J.M."/>
            <person name="Vandepoele K."/>
            <person name="Reski R."/>
            <person name="Cuming A.C."/>
            <person name="Tuskan G.A."/>
            <person name="Maumus F."/>
            <person name="Salse J."/>
            <person name="Schmutz J."/>
            <person name="Rensing S.A."/>
        </authorList>
    </citation>
    <scope>NUCLEOTIDE SEQUENCE [LARGE SCALE GENOMIC DNA]</scope>
    <source>
        <strain evidence="2 3">cv. Gransden 2004</strain>
    </source>
</reference>
<dbReference type="GO" id="GO:0005768">
    <property type="term" value="C:endosome"/>
    <property type="evidence" value="ECO:0000318"/>
    <property type="project" value="GO_Central"/>
</dbReference>
<dbReference type="Gramene" id="Pp3c1_35690V3.2">
    <property type="protein sequence ID" value="Pp3c1_35690V3.2"/>
    <property type="gene ID" value="Pp3c1_35690"/>
</dbReference>
<dbReference type="EnsemblPlants" id="Pp3c1_35690V3.1">
    <property type="protein sequence ID" value="Pp3c1_35690V3.1"/>
    <property type="gene ID" value="Pp3c1_35690"/>
</dbReference>
<dbReference type="InterPro" id="IPR016024">
    <property type="entry name" value="ARM-type_fold"/>
</dbReference>
<evidence type="ECO:0000313" key="1">
    <source>
        <dbReference type="EMBL" id="PNR63226.1"/>
    </source>
</evidence>
<dbReference type="PaxDb" id="3218-PP1S28_194V6.1"/>
<dbReference type="OrthoDB" id="18190at2759"/>